<protein>
    <submittedName>
        <fullName evidence="1">Uncharacterized protein</fullName>
    </submittedName>
</protein>
<organism evidence="1 2">
    <name type="scientific">Steinernema hermaphroditum</name>
    <dbReference type="NCBI Taxonomy" id="289476"/>
    <lineage>
        <taxon>Eukaryota</taxon>
        <taxon>Metazoa</taxon>
        <taxon>Ecdysozoa</taxon>
        <taxon>Nematoda</taxon>
        <taxon>Chromadorea</taxon>
        <taxon>Rhabditida</taxon>
        <taxon>Tylenchina</taxon>
        <taxon>Panagrolaimomorpha</taxon>
        <taxon>Strongyloidoidea</taxon>
        <taxon>Steinernematidae</taxon>
        <taxon>Steinernema</taxon>
    </lineage>
</organism>
<dbReference type="EMBL" id="JAUCMV010000005">
    <property type="protein sequence ID" value="KAK0394055.1"/>
    <property type="molecule type" value="Genomic_DNA"/>
</dbReference>
<dbReference type="InterPro" id="IPR036322">
    <property type="entry name" value="WD40_repeat_dom_sf"/>
</dbReference>
<name>A0AA39LEC6_9BILA</name>
<dbReference type="SUPFAM" id="SSF50978">
    <property type="entry name" value="WD40 repeat-like"/>
    <property type="match status" value="1"/>
</dbReference>
<reference evidence="1" key="1">
    <citation type="submission" date="2023-06" db="EMBL/GenBank/DDBJ databases">
        <title>Genomic analysis of the entomopathogenic nematode Steinernema hermaphroditum.</title>
        <authorList>
            <person name="Schwarz E.M."/>
            <person name="Heppert J.K."/>
            <person name="Baniya A."/>
            <person name="Schwartz H.T."/>
            <person name="Tan C.-H."/>
            <person name="Antoshechkin I."/>
            <person name="Sternberg P.W."/>
            <person name="Goodrich-Blair H."/>
            <person name="Dillman A.R."/>
        </authorList>
    </citation>
    <scope>NUCLEOTIDE SEQUENCE</scope>
    <source>
        <strain evidence="1">PS9179</strain>
        <tissue evidence="1">Whole animal</tissue>
    </source>
</reference>
<dbReference type="PANTHER" id="PTHR46189">
    <property type="entry name" value="LD41958P"/>
    <property type="match status" value="1"/>
</dbReference>
<accession>A0AA39LEC6</accession>
<sequence length="275" mass="31221">MAEANNNELIKDKVVNRRIQAPRRSYGYPRHAMCTRKRMADLATVQHKKTPQYGTSVPGTGPAAEIPAVEQCSLCLCNVSQQNRVNHVFMHLGDYSFYRYRCRFEHCQYVTYRKKAINMHLTRAHKKRDSAMIDDRIVEYALGDDFNSAAAQRGWSVHTNIVTGVIYASESDVVITCSRDKSILAHCSPILAKVHFLGPELLSNIEGNPSRINSVCLFTREDGVVTISEDRVLRVYLKRETGQYWPSIHQPLLLVPTVVHLDEQSLRVFVGFVNG</sequence>
<dbReference type="Proteomes" id="UP001175271">
    <property type="component" value="Unassembled WGS sequence"/>
</dbReference>
<keyword evidence="2" id="KW-1185">Reference proteome</keyword>
<dbReference type="InterPro" id="IPR042234">
    <property type="entry name" value="WDFY1/WDFY2"/>
</dbReference>
<dbReference type="AlphaFoldDB" id="A0AA39LEC6"/>
<evidence type="ECO:0000313" key="1">
    <source>
        <dbReference type="EMBL" id="KAK0394055.1"/>
    </source>
</evidence>
<proteinExistence type="predicted"/>
<evidence type="ECO:0000313" key="2">
    <source>
        <dbReference type="Proteomes" id="UP001175271"/>
    </source>
</evidence>
<dbReference type="GO" id="GO:0005769">
    <property type="term" value="C:early endosome"/>
    <property type="evidence" value="ECO:0007669"/>
    <property type="project" value="TreeGrafter"/>
</dbReference>
<comment type="caution">
    <text evidence="1">The sequence shown here is derived from an EMBL/GenBank/DDBJ whole genome shotgun (WGS) entry which is preliminary data.</text>
</comment>
<gene>
    <name evidence="1" type="ORF">QR680_000546</name>
</gene>
<dbReference type="PANTHER" id="PTHR46189:SF1">
    <property type="entry name" value="LD41958P"/>
    <property type="match status" value="1"/>
</dbReference>